<evidence type="ECO:0000313" key="2">
    <source>
        <dbReference type="Proteomes" id="UP000649955"/>
    </source>
</evidence>
<dbReference type="InterPro" id="IPR026487">
    <property type="entry name" value="CHP04141"/>
</dbReference>
<gene>
    <name evidence="1" type="ORF">GCM10017567_74060</name>
</gene>
<reference evidence="2" key="1">
    <citation type="journal article" date="2019" name="Int. J. Syst. Evol. Microbiol.">
        <title>The Global Catalogue of Microorganisms (GCM) 10K type strain sequencing project: providing services to taxonomists for standard genome sequencing and annotation.</title>
        <authorList>
            <consortium name="The Broad Institute Genomics Platform"/>
            <consortium name="The Broad Institute Genome Sequencing Center for Infectious Disease"/>
            <person name="Wu L."/>
            <person name="Ma J."/>
        </authorList>
    </citation>
    <scope>NUCLEOTIDE SEQUENCE [LARGE SCALE GENOMIC DNA]</scope>
    <source>
        <strain evidence="2">CGMCC 4.7680</strain>
    </source>
</reference>
<protein>
    <submittedName>
        <fullName evidence="1">Uncharacterized protein</fullName>
    </submittedName>
</protein>
<proteinExistence type="predicted"/>
<sequence>MIRQLRNQIAWQVDQWISFETEVDHSTYCCRQGEWFRIGEQFVEQIRTQVAELLTHRPDLDLPTWVLTGKQDDEHRYCELVAEQAGFECLDRDMAKTRFNRRLELGDLLGPGRPS</sequence>
<dbReference type="Pfam" id="PF19614">
    <property type="entry name" value="DUF6119"/>
    <property type="match status" value="1"/>
</dbReference>
<name>A0ABQ3KR94_9PSEU</name>
<dbReference type="RefSeq" id="WP_308443418.1">
    <property type="nucleotide sequence ID" value="NZ_BNAW01000051.1"/>
</dbReference>
<comment type="caution">
    <text evidence="1">The sequence shown here is derived from an EMBL/GenBank/DDBJ whole genome shotgun (WGS) entry which is preliminary data.</text>
</comment>
<evidence type="ECO:0000313" key="1">
    <source>
        <dbReference type="EMBL" id="GHG41656.1"/>
    </source>
</evidence>
<dbReference type="NCBIfam" id="TIGR04141">
    <property type="entry name" value="TIGR04141 family sporadically distributed protein"/>
    <property type="match status" value="1"/>
</dbReference>
<accession>A0ABQ3KR94</accession>
<dbReference type="EMBL" id="BNAW01000051">
    <property type="protein sequence ID" value="GHG41656.1"/>
    <property type="molecule type" value="Genomic_DNA"/>
</dbReference>
<dbReference type="Proteomes" id="UP000649955">
    <property type="component" value="Unassembled WGS sequence"/>
</dbReference>
<keyword evidence="2" id="KW-1185">Reference proteome</keyword>
<organism evidence="1 2">
    <name type="scientific">Amycolatopsis bullii</name>
    <dbReference type="NCBI Taxonomy" id="941987"/>
    <lineage>
        <taxon>Bacteria</taxon>
        <taxon>Bacillati</taxon>
        <taxon>Actinomycetota</taxon>
        <taxon>Actinomycetes</taxon>
        <taxon>Pseudonocardiales</taxon>
        <taxon>Pseudonocardiaceae</taxon>
        <taxon>Amycolatopsis</taxon>
    </lineage>
</organism>